<dbReference type="SUPFAM" id="SSF48013">
    <property type="entry name" value="NusB-like"/>
    <property type="match status" value="1"/>
</dbReference>
<dbReference type="InterPro" id="IPR001678">
    <property type="entry name" value="MeTrfase_RsmB-F_NOP2_dom"/>
</dbReference>
<evidence type="ECO:0000256" key="12">
    <source>
        <dbReference type="ARBA" id="ARBA00047283"/>
    </source>
</evidence>
<dbReference type="GO" id="GO:0008649">
    <property type="term" value="F:rRNA methyltransferase activity"/>
    <property type="evidence" value="ECO:0007669"/>
    <property type="project" value="InterPro"/>
</dbReference>
<feature type="binding site" evidence="13">
    <location>
        <position position="289"/>
    </location>
    <ligand>
        <name>S-adenosyl-L-methionine</name>
        <dbReference type="ChEBI" id="CHEBI:59789"/>
    </ligand>
</feature>
<organism evidence="15 16">
    <name type="scientific">Anaerosporobacter mobilis DSM 15930</name>
    <dbReference type="NCBI Taxonomy" id="1120996"/>
    <lineage>
        <taxon>Bacteria</taxon>
        <taxon>Bacillati</taxon>
        <taxon>Bacillota</taxon>
        <taxon>Clostridia</taxon>
        <taxon>Lachnospirales</taxon>
        <taxon>Lachnospiraceae</taxon>
        <taxon>Anaerosporobacter</taxon>
    </lineage>
</organism>
<keyword evidence="8 13" id="KW-0949">S-adenosyl-L-methionine</keyword>
<dbReference type="Gene3D" id="3.30.70.1170">
    <property type="entry name" value="Sun protein, domain 3"/>
    <property type="match status" value="1"/>
</dbReference>
<dbReference type="PRINTS" id="PR02008">
    <property type="entry name" value="RCMTFAMILY"/>
</dbReference>
<feature type="binding site" evidence="13">
    <location>
        <position position="334"/>
    </location>
    <ligand>
        <name>S-adenosyl-L-methionine</name>
        <dbReference type="ChEBI" id="CHEBI:59789"/>
    </ligand>
</feature>
<feature type="domain" description="SAM-dependent MTase RsmB/NOP-type" evidence="14">
    <location>
        <begin position="175"/>
        <end position="455"/>
    </location>
</feature>
<dbReference type="EC" id="2.1.1.176" evidence="3"/>
<reference evidence="15 16" key="1">
    <citation type="submission" date="2016-11" db="EMBL/GenBank/DDBJ databases">
        <authorList>
            <person name="Jaros S."/>
            <person name="Januszkiewicz K."/>
            <person name="Wedrychowicz H."/>
        </authorList>
    </citation>
    <scope>NUCLEOTIDE SEQUENCE [LARGE SCALE GENOMIC DNA]</scope>
    <source>
        <strain evidence="15 16">DSM 15930</strain>
    </source>
</reference>
<dbReference type="PANTHER" id="PTHR22807:SF53">
    <property type="entry name" value="RIBOSOMAL RNA SMALL SUBUNIT METHYLTRANSFERASE B-RELATED"/>
    <property type="match status" value="1"/>
</dbReference>
<dbReference type="NCBIfam" id="NF011494">
    <property type="entry name" value="PRK14902.1"/>
    <property type="match status" value="1"/>
</dbReference>
<evidence type="ECO:0000259" key="14">
    <source>
        <dbReference type="PROSITE" id="PS51686"/>
    </source>
</evidence>
<dbReference type="Gene3D" id="3.40.50.150">
    <property type="entry name" value="Vaccinia Virus protein VP39"/>
    <property type="match status" value="1"/>
</dbReference>
<feature type="binding site" evidence="13">
    <location>
        <position position="316"/>
    </location>
    <ligand>
        <name>S-adenosyl-L-methionine</name>
        <dbReference type="ChEBI" id="CHEBI:59789"/>
    </ligand>
</feature>
<protein>
    <recommendedName>
        <fullName evidence="3">16S rRNA (cytosine(967)-C(5))-methyltransferase</fullName>
        <ecNumber evidence="3">2.1.1.176</ecNumber>
    </recommendedName>
    <alternativeName>
        <fullName evidence="10">16S rRNA m5C967 methyltransferase</fullName>
    </alternativeName>
    <alternativeName>
        <fullName evidence="11">rRNA (cytosine-C(5)-)-methyltransferase RsmB</fullName>
    </alternativeName>
</protein>
<keyword evidence="16" id="KW-1185">Reference proteome</keyword>
<evidence type="ECO:0000256" key="7">
    <source>
        <dbReference type="ARBA" id="ARBA00022679"/>
    </source>
</evidence>
<keyword evidence="9 13" id="KW-0694">RNA-binding</keyword>
<comment type="similarity">
    <text evidence="13">Belongs to the class I-like SAM-binding methyltransferase superfamily. RsmB/NOP family.</text>
</comment>
<dbReference type="Proteomes" id="UP000184038">
    <property type="component" value="Unassembled WGS sequence"/>
</dbReference>
<comment type="subcellular location">
    <subcellularLocation>
        <location evidence="2">Cytoplasm</location>
    </subcellularLocation>
</comment>
<proteinExistence type="inferred from homology"/>
<gene>
    <name evidence="15" type="ORF">SAMN02746066_00310</name>
</gene>
<dbReference type="Pfam" id="PF22458">
    <property type="entry name" value="RsmF-B_ferredox"/>
    <property type="match status" value="1"/>
</dbReference>
<evidence type="ECO:0000256" key="8">
    <source>
        <dbReference type="ARBA" id="ARBA00022691"/>
    </source>
</evidence>
<dbReference type="PANTHER" id="PTHR22807">
    <property type="entry name" value="NOP2 YEAST -RELATED NOL1/NOP2/FMU SUN DOMAIN-CONTAINING"/>
    <property type="match status" value="1"/>
</dbReference>
<dbReference type="CDD" id="cd02440">
    <property type="entry name" value="AdoMet_MTases"/>
    <property type="match status" value="1"/>
</dbReference>
<dbReference type="OrthoDB" id="9810297at2"/>
<dbReference type="RefSeq" id="WP_073282043.1">
    <property type="nucleotide sequence ID" value="NZ_FRCP01000005.1"/>
</dbReference>
<keyword evidence="5" id="KW-0698">rRNA processing</keyword>
<comment type="catalytic activity">
    <reaction evidence="12">
        <text>cytidine(967) in 16S rRNA + S-adenosyl-L-methionine = 5-methylcytidine(967) in 16S rRNA + S-adenosyl-L-homocysteine + H(+)</text>
        <dbReference type="Rhea" id="RHEA:42748"/>
        <dbReference type="Rhea" id="RHEA-COMP:10219"/>
        <dbReference type="Rhea" id="RHEA-COMP:10220"/>
        <dbReference type="ChEBI" id="CHEBI:15378"/>
        <dbReference type="ChEBI" id="CHEBI:57856"/>
        <dbReference type="ChEBI" id="CHEBI:59789"/>
        <dbReference type="ChEBI" id="CHEBI:74483"/>
        <dbReference type="ChEBI" id="CHEBI:82748"/>
        <dbReference type="EC" id="2.1.1.176"/>
    </reaction>
</comment>
<keyword evidence="6 13" id="KW-0489">Methyltransferase</keyword>
<dbReference type="InterPro" id="IPR035926">
    <property type="entry name" value="NusB-like_sf"/>
</dbReference>
<dbReference type="InterPro" id="IPR006027">
    <property type="entry name" value="NusB_RsmB_TIM44"/>
</dbReference>
<name>A0A1M7EZS9_9FIRM</name>
<feature type="active site" description="Nucleophile" evidence="13">
    <location>
        <position position="387"/>
    </location>
</feature>
<dbReference type="SUPFAM" id="SSF53335">
    <property type="entry name" value="S-adenosyl-L-methionine-dependent methyltransferases"/>
    <property type="match status" value="1"/>
</dbReference>
<evidence type="ECO:0000256" key="6">
    <source>
        <dbReference type="ARBA" id="ARBA00022603"/>
    </source>
</evidence>
<evidence type="ECO:0000256" key="9">
    <source>
        <dbReference type="ARBA" id="ARBA00022884"/>
    </source>
</evidence>
<evidence type="ECO:0000256" key="3">
    <source>
        <dbReference type="ARBA" id="ARBA00012140"/>
    </source>
</evidence>
<dbReference type="Pfam" id="PF01189">
    <property type="entry name" value="Methyltr_RsmB-F"/>
    <property type="match status" value="1"/>
</dbReference>
<keyword evidence="7 13" id="KW-0808">Transferase</keyword>
<dbReference type="GO" id="GO:0003723">
    <property type="term" value="F:RNA binding"/>
    <property type="evidence" value="ECO:0007669"/>
    <property type="project" value="UniProtKB-UniRule"/>
</dbReference>
<dbReference type="GO" id="GO:0006355">
    <property type="term" value="P:regulation of DNA-templated transcription"/>
    <property type="evidence" value="ECO:0007669"/>
    <property type="project" value="InterPro"/>
</dbReference>
<evidence type="ECO:0000256" key="4">
    <source>
        <dbReference type="ARBA" id="ARBA00022490"/>
    </source>
</evidence>
<keyword evidence="4" id="KW-0963">Cytoplasm</keyword>
<evidence type="ECO:0000256" key="13">
    <source>
        <dbReference type="PROSITE-ProRule" id="PRU01023"/>
    </source>
</evidence>
<evidence type="ECO:0000256" key="1">
    <source>
        <dbReference type="ARBA" id="ARBA00002724"/>
    </source>
</evidence>
<evidence type="ECO:0000313" key="16">
    <source>
        <dbReference type="Proteomes" id="UP000184038"/>
    </source>
</evidence>
<dbReference type="GO" id="GO:0005737">
    <property type="term" value="C:cytoplasm"/>
    <property type="evidence" value="ECO:0007669"/>
    <property type="project" value="UniProtKB-SubCell"/>
</dbReference>
<dbReference type="NCBIfam" id="TIGR00563">
    <property type="entry name" value="rsmB"/>
    <property type="match status" value="1"/>
</dbReference>
<sequence length="455" mass="51747">MTKEMNLRELALAILMEVTQNGEFSNKVLNQTLSKYQYLAKQDRAFLSRLTEGTIERMIEMDYIINQYSNVKVNKLKPVIRNILRLGVYQIKYMDQVPVSAACNESVKLAMKKGFHNLKGFVNGVLRTISREVENIAYPSKIAQPISYLSVVYSMPEWIIRNWLEEFSFETIEKMLQCSLTERETTIRCNTNKTTTDELRKGLMSQGVLVGDGAYVEEALRISEYDSVQRLYGFTNGLFQVQDESSMMVAHAAGIKKDDLIIDVCAAPGGKSLHVAQLLEGTGSVIACDLTEYKVDLIKQNVERLGYTNVEPRVQDALELDDTLIDKADVVIADLPCSGLGVIGKKNDIKYNVTPEKQKDLAQLQRNILHVVQHYVKKGGTLVYSTCTVNREENLSNVEWFVDRYDFELESLRAYLPERFVKREGKESTIDKGYINFIPGIYNTDGFFLARLVKK</sequence>
<evidence type="ECO:0000256" key="10">
    <source>
        <dbReference type="ARBA" id="ARBA00030399"/>
    </source>
</evidence>
<dbReference type="EMBL" id="FRCP01000005">
    <property type="protein sequence ID" value="SHL97260.1"/>
    <property type="molecule type" value="Genomic_DNA"/>
</dbReference>
<comment type="function">
    <text evidence="1">Specifically methylates the cytosine at position 967 (m5C967) of 16S rRNA.</text>
</comment>
<accession>A0A1M7EZS9</accession>
<dbReference type="Pfam" id="PF01029">
    <property type="entry name" value="NusB"/>
    <property type="match status" value="1"/>
</dbReference>
<dbReference type="PROSITE" id="PS51686">
    <property type="entry name" value="SAM_MT_RSMB_NOP"/>
    <property type="match status" value="1"/>
</dbReference>
<evidence type="ECO:0000313" key="15">
    <source>
        <dbReference type="EMBL" id="SHL97260.1"/>
    </source>
</evidence>
<dbReference type="Gene3D" id="1.10.940.10">
    <property type="entry name" value="NusB-like"/>
    <property type="match status" value="1"/>
</dbReference>
<evidence type="ECO:0000256" key="5">
    <source>
        <dbReference type="ARBA" id="ARBA00022552"/>
    </source>
</evidence>
<dbReference type="STRING" id="1120996.SAMN02746066_00310"/>
<dbReference type="AlphaFoldDB" id="A0A1M7EZS9"/>
<feature type="binding site" evidence="13">
    <location>
        <begin position="265"/>
        <end position="271"/>
    </location>
    <ligand>
        <name>S-adenosyl-L-methionine</name>
        <dbReference type="ChEBI" id="CHEBI:59789"/>
    </ligand>
</feature>
<dbReference type="InterPro" id="IPR049560">
    <property type="entry name" value="MeTrfase_RsmB-F_NOP2_cat"/>
</dbReference>
<dbReference type="InterPro" id="IPR054728">
    <property type="entry name" value="RsmB-like_ferredoxin"/>
</dbReference>
<evidence type="ECO:0000256" key="2">
    <source>
        <dbReference type="ARBA" id="ARBA00004496"/>
    </source>
</evidence>
<dbReference type="InterPro" id="IPR023267">
    <property type="entry name" value="RCMT"/>
</dbReference>
<dbReference type="InterPro" id="IPR029063">
    <property type="entry name" value="SAM-dependent_MTases_sf"/>
</dbReference>
<evidence type="ECO:0000256" key="11">
    <source>
        <dbReference type="ARBA" id="ARBA00031088"/>
    </source>
</evidence>
<dbReference type="InterPro" id="IPR004573">
    <property type="entry name" value="rRNA_ssu_MeTfrase_B"/>
</dbReference>